<accession>A0ABV9JQ03</accession>
<evidence type="ECO:0000256" key="4">
    <source>
        <dbReference type="ARBA" id="ARBA00022679"/>
    </source>
</evidence>
<dbReference type="GO" id="GO:0016757">
    <property type="term" value="F:glycosyltransferase activity"/>
    <property type="evidence" value="ECO:0007669"/>
    <property type="project" value="UniProtKB-KW"/>
</dbReference>
<feature type="transmembrane region" description="Helical" evidence="8">
    <location>
        <begin position="175"/>
        <end position="205"/>
    </location>
</feature>
<dbReference type="InterPro" id="IPR050297">
    <property type="entry name" value="LipidA_mod_glycosyltrf_83"/>
</dbReference>
<feature type="transmembrane region" description="Helical" evidence="8">
    <location>
        <begin position="432"/>
        <end position="451"/>
    </location>
</feature>
<name>A0ABV9JQ03_9GAMM</name>
<dbReference type="Proteomes" id="UP001595962">
    <property type="component" value="Unassembled WGS sequence"/>
</dbReference>
<keyword evidence="3 10" id="KW-0328">Glycosyltransferase</keyword>
<evidence type="ECO:0000256" key="3">
    <source>
        <dbReference type="ARBA" id="ARBA00022676"/>
    </source>
</evidence>
<feature type="transmembrane region" description="Helical" evidence="8">
    <location>
        <begin position="22"/>
        <end position="39"/>
    </location>
</feature>
<feature type="transmembrane region" description="Helical" evidence="8">
    <location>
        <begin position="341"/>
        <end position="359"/>
    </location>
</feature>
<evidence type="ECO:0000313" key="10">
    <source>
        <dbReference type="EMBL" id="MFC4656353.1"/>
    </source>
</evidence>
<evidence type="ECO:0000256" key="6">
    <source>
        <dbReference type="ARBA" id="ARBA00022989"/>
    </source>
</evidence>
<keyword evidence="4 10" id="KW-0808">Transferase</keyword>
<comment type="caution">
    <text evidence="10">The sequence shown here is derived from an EMBL/GenBank/DDBJ whole genome shotgun (WGS) entry which is preliminary data.</text>
</comment>
<feature type="transmembrane region" description="Helical" evidence="8">
    <location>
        <begin position="406"/>
        <end position="425"/>
    </location>
</feature>
<keyword evidence="5 8" id="KW-0812">Transmembrane</keyword>
<keyword evidence="6 8" id="KW-1133">Transmembrane helix</keyword>
<dbReference type="PANTHER" id="PTHR33908:SF3">
    <property type="entry name" value="UNDECAPRENYL PHOSPHATE-ALPHA-4-AMINO-4-DEOXY-L-ARABINOSE ARABINOSYL TRANSFERASE"/>
    <property type="match status" value="1"/>
</dbReference>
<dbReference type="InterPro" id="IPR038731">
    <property type="entry name" value="RgtA/B/C-like"/>
</dbReference>
<gene>
    <name evidence="10" type="ORF">ACFO3I_15155</name>
</gene>
<evidence type="ECO:0000259" key="9">
    <source>
        <dbReference type="Pfam" id="PF13231"/>
    </source>
</evidence>
<dbReference type="Pfam" id="PF13231">
    <property type="entry name" value="PMT_2"/>
    <property type="match status" value="1"/>
</dbReference>
<keyword evidence="7 8" id="KW-0472">Membrane</keyword>
<evidence type="ECO:0000256" key="8">
    <source>
        <dbReference type="SAM" id="Phobius"/>
    </source>
</evidence>
<evidence type="ECO:0000256" key="7">
    <source>
        <dbReference type="ARBA" id="ARBA00023136"/>
    </source>
</evidence>
<keyword evidence="11" id="KW-1185">Reference proteome</keyword>
<evidence type="ECO:0000256" key="1">
    <source>
        <dbReference type="ARBA" id="ARBA00004651"/>
    </source>
</evidence>
<evidence type="ECO:0000256" key="5">
    <source>
        <dbReference type="ARBA" id="ARBA00022692"/>
    </source>
</evidence>
<dbReference type="RefSeq" id="WP_377335333.1">
    <property type="nucleotide sequence ID" value="NZ_JBHSGB010000014.1"/>
</dbReference>
<dbReference type="PANTHER" id="PTHR33908">
    <property type="entry name" value="MANNOSYLTRANSFERASE YKCB-RELATED"/>
    <property type="match status" value="1"/>
</dbReference>
<keyword evidence="2" id="KW-1003">Cell membrane</keyword>
<feature type="transmembrane region" description="Helical" evidence="8">
    <location>
        <begin position="371"/>
        <end position="394"/>
    </location>
</feature>
<feature type="transmembrane region" description="Helical" evidence="8">
    <location>
        <begin position="317"/>
        <end position="335"/>
    </location>
</feature>
<evidence type="ECO:0000313" key="11">
    <source>
        <dbReference type="Proteomes" id="UP001595962"/>
    </source>
</evidence>
<feature type="transmembrane region" description="Helical" evidence="8">
    <location>
        <begin position="282"/>
        <end position="305"/>
    </location>
</feature>
<organism evidence="10 11">
    <name type="scientific">Rheinheimera marina</name>
    <dbReference type="NCBI Taxonomy" id="1774958"/>
    <lineage>
        <taxon>Bacteria</taxon>
        <taxon>Pseudomonadati</taxon>
        <taxon>Pseudomonadota</taxon>
        <taxon>Gammaproteobacteria</taxon>
        <taxon>Chromatiales</taxon>
        <taxon>Chromatiaceae</taxon>
        <taxon>Rheinheimera</taxon>
    </lineage>
</organism>
<feature type="transmembrane region" description="Helical" evidence="8">
    <location>
        <begin position="120"/>
        <end position="141"/>
    </location>
</feature>
<feature type="transmembrane region" description="Helical" evidence="8">
    <location>
        <begin position="148"/>
        <end position="169"/>
    </location>
</feature>
<reference evidence="11" key="1">
    <citation type="journal article" date="2019" name="Int. J. Syst. Evol. Microbiol.">
        <title>The Global Catalogue of Microorganisms (GCM) 10K type strain sequencing project: providing services to taxonomists for standard genome sequencing and annotation.</title>
        <authorList>
            <consortium name="The Broad Institute Genomics Platform"/>
            <consortium name="The Broad Institute Genome Sequencing Center for Infectious Disease"/>
            <person name="Wu L."/>
            <person name="Ma J."/>
        </authorList>
    </citation>
    <scope>NUCLEOTIDE SEQUENCE [LARGE SCALE GENOMIC DNA]</scope>
    <source>
        <strain evidence="11">DT28</strain>
    </source>
</reference>
<feature type="domain" description="Glycosyltransferase RgtA/B/C/D-like" evidence="9">
    <location>
        <begin position="75"/>
        <end position="212"/>
    </location>
</feature>
<sequence>MMSSAVTATKNWLNARTDTEQLQLLMLLALVLICAGLGLRDPWPADEPRFALIAKEMVESGDWFFPRRAGEYYADKPPIFLWCIAFWYQITGSLNLAFLLPSALAAMFTLYLVVDLGRKLWNSQTGLIAGLLLVFSLQFMLQAKTAQIDALVCGWITLGCYGLLRFMLIDGNWRWYYLAWAAMGFGVITKGVGFLPALMLVPYLLYRTVGQQAAVHSAQRLNLWRWLAGPVVMLLAICCWFVPMWWFVEHSQDPQLLAYRDNILWHQTVTRYANSWHHLKPFWYYLVSVIPVFWLPLSLALPWLVPRWTLALKQWDGRVLLPLGWILLLLLFFSLSPGKRGVYIFPALPMLALIAAPYTKEVLAKRKFTGLLAALTALIALALAVSGLAGLAGLHAMQKLADKFDVAPWSFLAVLGGAGLVLLALSYRRRRWLSWPLFVSTLWLLYSFWGYPMLEGVKTPKHILSSLAQQVRPGTEVVLVDFAEQFVLFSPFPITHFGFNTPNDQQLWAAYQWQSSHPEAVVLLNFSLLDGQCYDPDKAVHLGFAHRADWVMLDTESRRAQCPAPAELPVFHYKAAGAEPGAH</sequence>
<feature type="transmembrane region" description="Helical" evidence="8">
    <location>
        <begin position="226"/>
        <end position="248"/>
    </location>
</feature>
<dbReference type="EC" id="2.4.-.-" evidence="10"/>
<comment type="subcellular location">
    <subcellularLocation>
        <location evidence="1">Cell membrane</location>
        <topology evidence="1">Multi-pass membrane protein</topology>
    </subcellularLocation>
</comment>
<dbReference type="EMBL" id="JBHSGB010000014">
    <property type="protein sequence ID" value="MFC4656353.1"/>
    <property type="molecule type" value="Genomic_DNA"/>
</dbReference>
<proteinExistence type="predicted"/>
<evidence type="ECO:0000256" key="2">
    <source>
        <dbReference type="ARBA" id="ARBA00022475"/>
    </source>
</evidence>
<protein>
    <submittedName>
        <fullName evidence="10">ArnT family glycosyltransferase</fullName>
        <ecNumber evidence="10">2.4.-.-</ecNumber>
    </submittedName>
</protein>